<evidence type="ECO:0000313" key="2">
    <source>
        <dbReference type="Proteomes" id="UP001189122"/>
    </source>
</evidence>
<dbReference type="EMBL" id="CACRZD030000008">
    <property type="protein sequence ID" value="CAA6664228.1"/>
    <property type="molecule type" value="Genomic_DNA"/>
</dbReference>
<dbReference type="PANTHER" id="PTHR46890">
    <property type="entry name" value="NON-LTR RETROLELEMENT REVERSE TRANSCRIPTASE-LIKE PROTEIN-RELATED"/>
    <property type="match status" value="1"/>
</dbReference>
<name>A0A7I8J242_SPIIN</name>
<proteinExistence type="predicted"/>
<gene>
    <name evidence="1" type="ORF">SI7747_08010617</name>
</gene>
<accession>A0A7I8J242</accession>
<protein>
    <submittedName>
        <fullName evidence="1">Uncharacterized protein</fullName>
    </submittedName>
</protein>
<dbReference type="EMBL" id="LR743595">
    <property type="protein sequence ID" value="CAA2624801.1"/>
    <property type="molecule type" value="Genomic_DNA"/>
</dbReference>
<reference evidence="1 2" key="1">
    <citation type="submission" date="2019-12" db="EMBL/GenBank/DDBJ databases">
        <authorList>
            <person name="Scholz U."/>
            <person name="Mascher M."/>
            <person name="Fiebig A."/>
        </authorList>
    </citation>
    <scope>NUCLEOTIDE SEQUENCE</scope>
</reference>
<dbReference type="SUPFAM" id="SSF56672">
    <property type="entry name" value="DNA/RNA polymerases"/>
    <property type="match status" value="1"/>
</dbReference>
<evidence type="ECO:0000313" key="1">
    <source>
        <dbReference type="EMBL" id="CAA2624801.1"/>
    </source>
</evidence>
<sequence length="160" mass="18420">MYDQDTSRMQEAGIAYFRTLISSQPIEIFEDILSSIPSLVIHQEISSIMTIPTREEIKDVIFSMSRNRAPGPNGFSADFYSTCWDIVGTDLVHAIKEFFRRKVFPRSWKATFITLIPKVVNLTSFRDFRPISLCNVCYKVISKIITTQLSIFLDRLISPE</sequence>
<organism evidence="1">
    <name type="scientific">Spirodela intermedia</name>
    <name type="common">Intermediate duckweed</name>
    <dbReference type="NCBI Taxonomy" id="51605"/>
    <lineage>
        <taxon>Eukaryota</taxon>
        <taxon>Viridiplantae</taxon>
        <taxon>Streptophyta</taxon>
        <taxon>Embryophyta</taxon>
        <taxon>Tracheophyta</taxon>
        <taxon>Spermatophyta</taxon>
        <taxon>Magnoliopsida</taxon>
        <taxon>Liliopsida</taxon>
        <taxon>Araceae</taxon>
        <taxon>Lemnoideae</taxon>
        <taxon>Spirodela</taxon>
    </lineage>
</organism>
<dbReference type="InterPro" id="IPR043502">
    <property type="entry name" value="DNA/RNA_pol_sf"/>
</dbReference>
<dbReference type="PANTHER" id="PTHR46890:SF48">
    <property type="entry name" value="RNA-DIRECTED DNA POLYMERASE"/>
    <property type="match status" value="1"/>
</dbReference>
<dbReference type="Proteomes" id="UP001189122">
    <property type="component" value="Unassembled WGS sequence"/>
</dbReference>
<keyword evidence="2" id="KW-1185">Reference proteome</keyword>
<dbReference type="AlphaFoldDB" id="A0A7I8J242"/>
<dbReference type="InterPro" id="IPR052343">
    <property type="entry name" value="Retrotransposon-Effector_Assoc"/>
</dbReference>